<feature type="region of interest" description="Disordered" evidence="1">
    <location>
        <begin position="96"/>
        <end position="115"/>
    </location>
</feature>
<keyword evidence="3" id="KW-1185">Reference proteome</keyword>
<evidence type="ECO:0000313" key="2">
    <source>
        <dbReference type="EMBL" id="KAF5667837.1"/>
    </source>
</evidence>
<reference evidence="2 3" key="1">
    <citation type="submission" date="2020-05" db="EMBL/GenBank/DDBJ databases">
        <title>Identification and distribution of gene clusters putatively required for synthesis of sphingolipid metabolism inhibitors in phylogenetically diverse species of the filamentous fungus Fusarium.</title>
        <authorList>
            <person name="Kim H.-S."/>
            <person name="Busman M."/>
            <person name="Brown D.W."/>
            <person name="Divon H."/>
            <person name="Uhlig S."/>
            <person name="Proctor R.H."/>
        </authorList>
    </citation>
    <scope>NUCLEOTIDE SEQUENCE [LARGE SCALE GENOMIC DNA]</scope>
    <source>
        <strain evidence="2 3">NRRL 25311</strain>
    </source>
</reference>
<sequence length="193" mass="21367">MAAPRTTLACIKRNIGHLCHDDPREDDSKNRKTIQTAQTLQTNTMSIVNSNLESYHYTISRDHTGGAEDRKSKILADFGKKHIKAWTKISLANINSPTADPDTSAEGLKSLGGPDTRIFKDGSSTYVSTPKDIYQVLSETRRSPIAAPTQSESFPPLTPLQALSTFTPSLLPLRTTKTRHSADERSRFKAEIR</sequence>
<comment type="caution">
    <text evidence="2">The sequence shown here is derived from an EMBL/GenBank/DDBJ whole genome shotgun (WGS) entry which is preliminary data.</text>
</comment>
<dbReference type="EMBL" id="JAAOAK010000400">
    <property type="protein sequence ID" value="KAF5667837.1"/>
    <property type="molecule type" value="Genomic_DNA"/>
</dbReference>
<name>A0A8H5TG02_9HYPO</name>
<gene>
    <name evidence="2" type="ORF">FDENT_12004</name>
</gene>
<organism evidence="2 3">
    <name type="scientific">Fusarium denticulatum</name>
    <dbReference type="NCBI Taxonomy" id="48507"/>
    <lineage>
        <taxon>Eukaryota</taxon>
        <taxon>Fungi</taxon>
        <taxon>Dikarya</taxon>
        <taxon>Ascomycota</taxon>
        <taxon>Pezizomycotina</taxon>
        <taxon>Sordariomycetes</taxon>
        <taxon>Hypocreomycetidae</taxon>
        <taxon>Hypocreales</taxon>
        <taxon>Nectriaceae</taxon>
        <taxon>Fusarium</taxon>
        <taxon>Fusarium fujikuroi species complex</taxon>
    </lineage>
</organism>
<evidence type="ECO:0000313" key="3">
    <source>
        <dbReference type="Proteomes" id="UP000562682"/>
    </source>
</evidence>
<dbReference type="Proteomes" id="UP000562682">
    <property type="component" value="Unassembled WGS sequence"/>
</dbReference>
<proteinExistence type="predicted"/>
<accession>A0A8H5TG02</accession>
<feature type="region of interest" description="Disordered" evidence="1">
    <location>
        <begin position="171"/>
        <end position="193"/>
    </location>
</feature>
<feature type="compositionally biased region" description="Basic and acidic residues" evidence="1">
    <location>
        <begin position="180"/>
        <end position="193"/>
    </location>
</feature>
<protein>
    <submittedName>
        <fullName evidence="2">Transcription factor</fullName>
    </submittedName>
</protein>
<evidence type="ECO:0000256" key="1">
    <source>
        <dbReference type="SAM" id="MobiDB-lite"/>
    </source>
</evidence>
<dbReference type="AlphaFoldDB" id="A0A8H5TG02"/>